<sequence length="103" mass="11978">MSLDGPNGFRPHRHPDERNALLIRLQCSVGRDKSLLIKRLDRQRISSSIKVRGNLKNARHDLELKDEPKGLQTYQTLFIQSYEKERNYINPTKNRTPQALGEP</sequence>
<evidence type="ECO:0000313" key="1">
    <source>
        <dbReference type="EMBL" id="KAA1077936.1"/>
    </source>
</evidence>
<comment type="caution">
    <text evidence="1">The sequence shown here is derived from an EMBL/GenBank/DDBJ whole genome shotgun (WGS) entry which is preliminary data.</text>
</comment>
<name>A0A5B0MPI2_PUCGR</name>
<dbReference type="EMBL" id="VSWC01000144">
    <property type="protein sequence ID" value="KAA1077936.1"/>
    <property type="molecule type" value="Genomic_DNA"/>
</dbReference>
<reference evidence="1 2" key="1">
    <citation type="submission" date="2019-05" db="EMBL/GenBank/DDBJ databases">
        <title>Emergence of the Ug99 lineage of the wheat stem rust pathogen through somatic hybridization.</title>
        <authorList>
            <person name="Li F."/>
            <person name="Upadhyaya N.M."/>
            <person name="Sperschneider J."/>
            <person name="Matny O."/>
            <person name="Nguyen-Phuc H."/>
            <person name="Mago R."/>
            <person name="Raley C."/>
            <person name="Miller M.E."/>
            <person name="Silverstein K.A.T."/>
            <person name="Henningsen E."/>
            <person name="Hirsch C.D."/>
            <person name="Visser B."/>
            <person name="Pretorius Z.A."/>
            <person name="Steffenson B.J."/>
            <person name="Schwessinger B."/>
            <person name="Dodds P.N."/>
            <person name="Figueroa M."/>
        </authorList>
    </citation>
    <scope>NUCLEOTIDE SEQUENCE [LARGE SCALE GENOMIC DNA]</scope>
    <source>
        <strain evidence="1">21-0</strain>
    </source>
</reference>
<dbReference type="AlphaFoldDB" id="A0A5B0MPI2"/>
<protein>
    <submittedName>
        <fullName evidence="1">Uncharacterized protein</fullName>
    </submittedName>
</protein>
<proteinExistence type="predicted"/>
<gene>
    <name evidence="1" type="ORF">PGT21_024218</name>
</gene>
<evidence type="ECO:0000313" key="2">
    <source>
        <dbReference type="Proteomes" id="UP000324748"/>
    </source>
</evidence>
<keyword evidence="2" id="KW-1185">Reference proteome</keyword>
<accession>A0A5B0MPI2</accession>
<dbReference type="Proteomes" id="UP000324748">
    <property type="component" value="Unassembled WGS sequence"/>
</dbReference>
<organism evidence="1 2">
    <name type="scientific">Puccinia graminis f. sp. tritici</name>
    <dbReference type="NCBI Taxonomy" id="56615"/>
    <lineage>
        <taxon>Eukaryota</taxon>
        <taxon>Fungi</taxon>
        <taxon>Dikarya</taxon>
        <taxon>Basidiomycota</taxon>
        <taxon>Pucciniomycotina</taxon>
        <taxon>Pucciniomycetes</taxon>
        <taxon>Pucciniales</taxon>
        <taxon>Pucciniaceae</taxon>
        <taxon>Puccinia</taxon>
    </lineage>
</organism>